<keyword evidence="2" id="KW-0813">Transport</keyword>
<evidence type="ECO:0000256" key="6">
    <source>
        <dbReference type="ARBA" id="ARBA00023237"/>
    </source>
</evidence>
<evidence type="ECO:0000313" key="9">
    <source>
        <dbReference type="EMBL" id="MPL98326.1"/>
    </source>
</evidence>
<sequence>MRNRFLILLFFVFTGISTAFAQKVTLNMQKVKLESVLSAITKQTELTFVYSQPVIDPNQIVSVEAKNEEVVSVLKKVLDRNKVEVEIVNKKIYLKPKSQTIQPKGKPGKLSGKVLDEKGEAIIGASILVKGTNNGTITDIDGNFTLADVPSNADLIVSYIGFKSQNIALDGKNELNIKMQEDTQLIEEVVVVGYGTLKKSDVTGAISSVKGSDITNRLQSNPAEALAGQVSGVNIMRQGGNAGSGVDIKIRGVSTFANNEPYCLVDGFPMDINNVNPTDIASMEVLKDGAAAAIYGSRAANGVILITTKNGKKGDVVVDFNAYAGISAVTNSLDMLDAEGYQKVHTQMYQNAGKPLPSYIGASDNANTDWFDLMSRNALTQNYSVGVRGGSDNSKYSISFTRSDEEGIMLGNKYVQDNARARYSFTKKIFTVDANLGLQFVDNQQPQYTLKEIYAVSPLVPVYDSTQEEGYGLTNKNDLPANHNVMADYDNIKVKNKDYIMSANVGLGIKLAPWLNFKSTYGYRGSFNKNSYHTPSYTPSIQDKVLYPENSETNVYWQEQIQENVLTFNKEFGRHDVTVMLGNSINATRSDWHTVAVNGSTGGFLDPDSETIDAGIGGSFSGEGSNYEYNRASFFGRVNYSFDHKYLLQVTARRDGSSKFGSDRRWGFFPSVAIGWAISEEGFFPKDGLLNSLKFRASWGRLGNESALGYYDFQTLVTTVNKKSQGYVQGDSKTPWPGSISTGMANNDLQWETTDSKNIGFDYGLLNNRLTGSVNYYNSTTSDLLITKVLAPSAGLDDPTLNVGKIRNSGFEIDLKWNETKGEITYGIGMNLSTTKNRVLELANQNQVLYGTGLKYGDAHFPTQTRVGKPIGAYYLYQMDGIFQSEAEVQNHSTTIDGKKVLIQPDAAAGDIRFKDINGDGLLTEDDMVYSGSGIPTLEVNMLLNLGWKGFDFSATIGSAWGSKIYNGTNYFYEAMSSGSNFLSSTLNAWTESNHSNTMPRAILSDPNGNTRESTRYLEKADFVKIRQIQLGYTLPKALTQKMQLERLRVYASVNNLCTFTGYSGIDPEFSRKSVLDTGVDNYIFPFTRSYLFGVQLSF</sequence>
<dbReference type="NCBIfam" id="TIGR04056">
    <property type="entry name" value="OMP_RagA_SusC"/>
    <property type="match status" value="1"/>
</dbReference>
<dbReference type="SUPFAM" id="SSF49464">
    <property type="entry name" value="Carboxypeptidase regulatory domain-like"/>
    <property type="match status" value="1"/>
</dbReference>
<evidence type="ECO:0000256" key="3">
    <source>
        <dbReference type="ARBA" id="ARBA00022692"/>
    </source>
</evidence>
<dbReference type="PROSITE" id="PS00018">
    <property type="entry name" value="EF_HAND_1"/>
    <property type="match status" value="1"/>
</dbReference>
<dbReference type="NCBIfam" id="TIGR04057">
    <property type="entry name" value="SusC_RagA_signa"/>
    <property type="match status" value="1"/>
</dbReference>
<evidence type="ECO:0000256" key="1">
    <source>
        <dbReference type="ARBA" id="ARBA00004571"/>
    </source>
</evidence>
<dbReference type="InterPro" id="IPR037066">
    <property type="entry name" value="Plug_dom_sf"/>
</dbReference>
<evidence type="ECO:0000259" key="8">
    <source>
        <dbReference type="Pfam" id="PF07715"/>
    </source>
</evidence>
<evidence type="ECO:0000256" key="2">
    <source>
        <dbReference type="ARBA" id="ARBA00022448"/>
    </source>
</evidence>
<organism evidence="9">
    <name type="scientific">bioreactor metagenome</name>
    <dbReference type="NCBI Taxonomy" id="1076179"/>
    <lineage>
        <taxon>unclassified sequences</taxon>
        <taxon>metagenomes</taxon>
        <taxon>ecological metagenomes</taxon>
    </lineage>
</organism>
<dbReference type="SUPFAM" id="SSF56935">
    <property type="entry name" value="Porins"/>
    <property type="match status" value="1"/>
</dbReference>
<gene>
    <name evidence="9" type="primary">susC_71</name>
    <name evidence="9" type="ORF">SDC9_44528</name>
</gene>
<comment type="subcellular location">
    <subcellularLocation>
        <location evidence="1">Cell outer membrane</location>
        <topology evidence="1">Multi-pass membrane protein</topology>
    </subcellularLocation>
</comment>
<keyword evidence="6" id="KW-0998">Cell outer membrane</keyword>
<dbReference type="Gene3D" id="2.60.40.1120">
    <property type="entry name" value="Carboxypeptidase-like, regulatory domain"/>
    <property type="match status" value="1"/>
</dbReference>
<dbReference type="Pfam" id="PF07715">
    <property type="entry name" value="Plug"/>
    <property type="match status" value="1"/>
</dbReference>
<comment type="caution">
    <text evidence="9">The sequence shown here is derived from an EMBL/GenBank/DDBJ whole genome shotgun (WGS) entry which is preliminary data.</text>
</comment>
<keyword evidence="9" id="KW-0675">Receptor</keyword>
<feature type="domain" description="TonB-dependent receptor plug" evidence="8">
    <location>
        <begin position="199"/>
        <end position="303"/>
    </location>
</feature>
<dbReference type="FunFam" id="2.60.40.1120:FF:000003">
    <property type="entry name" value="Outer membrane protein Omp121"/>
    <property type="match status" value="1"/>
</dbReference>
<dbReference type="InterPro" id="IPR036942">
    <property type="entry name" value="Beta-barrel_TonB_sf"/>
</dbReference>
<dbReference type="Gene3D" id="2.170.130.10">
    <property type="entry name" value="TonB-dependent receptor, plug domain"/>
    <property type="match status" value="1"/>
</dbReference>
<dbReference type="InterPro" id="IPR023996">
    <property type="entry name" value="TonB-dep_OMP_SusC/RagA"/>
</dbReference>
<keyword evidence="5" id="KW-0472">Membrane</keyword>
<keyword evidence="3" id="KW-0812">Transmembrane</keyword>
<evidence type="ECO:0000256" key="5">
    <source>
        <dbReference type="ARBA" id="ARBA00023136"/>
    </source>
</evidence>
<protein>
    <submittedName>
        <fullName evidence="9">TonB-dependent receptor SusC</fullName>
    </submittedName>
</protein>
<dbReference type="Pfam" id="PF00593">
    <property type="entry name" value="TonB_dep_Rec_b-barrel"/>
    <property type="match status" value="1"/>
</dbReference>
<keyword evidence="4" id="KW-0798">TonB box</keyword>
<dbReference type="InterPro" id="IPR018247">
    <property type="entry name" value="EF_Hand_1_Ca_BS"/>
</dbReference>
<dbReference type="Pfam" id="PF13715">
    <property type="entry name" value="CarbopepD_reg_2"/>
    <property type="match status" value="1"/>
</dbReference>
<dbReference type="InterPro" id="IPR012910">
    <property type="entry name" value="Plug_dom"/>
</dbReference>
<dbReference type="GO" id="GO:0009279">
    <property type="term" value="C:cell outer membrane"/>
    <property type="evidence" value="ECO:0007669"/>
    <property type="project" value="UniProtKB-SubCell"/>
</dbReference>
<dbReference type="InterPro" id="IPR023997">
    <property type="entry name" value="TonB-dep_OMP_SusC/RagA_CS"/>
</dbReference>
<dbReference type="AlphaFoldDB" id="A0A644W481"/>
<dbReference type="PROSITE" id="PS52016">
    <property type="entry name" value="TONB_DEPENDENT_REC_3"/>
    <property type="match status" value="1"/>
</dbReference>
<dbReference type="InterPro" id="IPR039426">
    <property type="entry name" value="TonB-dep_rcpt-like"/>
</dbReference>
<dbReference type="InterPro" id="IPR000531">
    <property type="entry name" value="Beta-barrel_TonB"/>
</dbReference>
<dbReference type="InterPro" id="IPR008969">
    <property type="entry name" value="CarboxyPept-like_regulatory"/>
</dbReference>
<proteinExistence type="predicted"/>
<evidence type="ECO:0000259" key="7">
    <source>
        <dbReference type="Pfam" id="PF00593"/>
    </source>
</evidence>
<reference evidence="9" key="1">
    <citation type="submission" date="2019-08" db="EMBL/GenBank/DDBJ databases">
        <authorList>
            <person name="Kucharzyk K."/>
            <person name="Murdoch R.W."/>
            <person name="Higgins S."/>
            <person name="Loffler F."/>
        </authorList>
    </citation>
    <scope>NUCLEOTIDE SEQUENCE</scope>
</reference>
<evidence type="ECO:0000256" key="4">
    <source>
        <dbReference type="ARBA" id="ARBA00023077"/>
    </source>
</evidence>
<dbReference type="EMBL" id="VSSQ01000602">
    <property type="protein sequence ID" value="MPL98326.1"/>
    <property type="molecule type" value="Genomic_DNA"/>
</dbReference>
<name>A0A644W481_9ZZZZ</name>
<feature type="domain" description="TonB-dependent receptor-like beta-barrel" evidence="7">
    <location>
        <begin position="471"/>
        <end position="1057"/>
    </location>
</feature>
<accession>A0A644W481</accession>
<dbReference type="Gene3D" id="2.40.170.20">
    <property type="entry name" value="TonB-dependent receptor, beta-barrel domain"/>
    <property type="match status" value="1"/>
</dbReference>